<evidence type="ECO:0000313" key="2">
    <source>
        <dbReference type="EMBL" id="MRV70224.1"/>
    </source>
</evidence>
<dbReference type="SUPFAM" id="SSF88723">
    <property type="entry name" value="PIN domain-like"/>
    <property type="match status" value="1"/>
</dbReference>
<dbReference type="Proteomes" id="UP000446768">
    <property type="component" value="Unassembled WGS sequence"/>
</dbReference>
<organism evidence="2 3">
    <name type="scientific">Pseudoduganella rivuli</name>
    <dbReference type="NCBI Taxonomy" id="2666085"/>
    <lineage>
        <taxon>Bacteria</taxon>
        <taxon>Pseudomonadati</taxon>
        <taxon>Pseudomonadota</taxon>
        <taxon>Betaproteobacteria</taxon>
        <taxon>Burkholderiales</taxon>
        <taxon>Oxalobacteraceae</taxon>
        <taxon>Telluria group</taxon>
        <taxon>Pseudoduganella</taxon>
    </lineage>
</organism>
<evidence type="ECO:0000259" key="1">
    <source>
        <dbReference type="Pfam" id="PF01850"/>
    </source>
</evidence>
<sequence length="163" mass="18724">MRPPPRANCFDASALVKVFTDEDGSDLVRDYWDNRSPTKYTTSFCFYEALGVLKVKWMYRHQLTKQQYHDAAFKMAAWFSFNTRYAKEVDIHDALVFSKVRELSDRYSLDLSDAFQIISVKDGYYSHLVNDSQTVLVTADEGLATAARSEGLKCWYCVGEAEP</sequence>
<dbReference type="InterPro" id="IPR029060">
    <property type="entry name" value="PIN-like_dom_sf"/>
</dbReference>
<dbReference type="InterPro" id="IPR002716">
    <property type="entry name" value="PIN_dom"/>
</dbReference>
<proteinExistence type="predicted"/>
<name>A0A7X2II04_9BURK</name>
<feature type="domain" description="PIN" evidence="1">
    <location>
        <begin position="9"/>
        <end position="120"/>
    </location>
</feature>
<dbReference type="RefSeq" id="WP_154370723.1">
    <property type="nucleotide sequence ID" value="NZ_WKJJ01000001.1"/>
</dbReference>
<dbReference type="AlphaFoldDB" id="A0A7X2II04"/>
<dbReference type="Gene3D" id="3.40.50.1010">
    <property type="entry name" value="5'-nuclease"/>
    <property type="match status" value="1"/>
</dbReference>
<reference evidence="2 3" key="1">
    <citation type="submission" date="2019-11" db="EMBL/GenBank/DDBJ databases">
        <title>Novel species isolated from a subtropical stream in China.</title>
        <authorList>
            <person name="Lu H."/>
        </authorList>
    </citation>
    <scope>NUCLEOTIDE SEQUENCE [LARGE SCALE GENOMIC DNA]</scope>
    <source>
        <strain evidence="2 3">FT92W</strain>
    </source>
</reference>
<dbReference type="EMBL" id="WKJJ01000001">
    <property type="protein sequence ID" value="MRV70224.1"/>
    <property type="molecule type" value="Genomic_DNA"/>
</dbReference>
<protein>
    <submittedName>
        <fullName evidence="2">PIN domain-containing protein</fullName>
    </submittedName>
</protein>
<comment type="caution">
    <text evidence="2">The sequence shown here is derived from an EMBL/GenBank/DDBJ whole genome shotgun (WGS) entry which is preliminary data.</text>
</comment>
<gene>
    <name evidence="2" type="ORF">GJ700_00625</name>
</gene>
<accession>A0A7X2II04</accession>
<evidence type="ECO:0000313" key="3">
    <source>
        <dbReference type="Proteomes" id="UP000446768"/>
    </source>
</evidence>
<keyword evidence="3" id="KW-1185">Reference proteome</keyword>
<dbReference type="CDD" id="cd09874">
    <property type="entry name" value="PIN_MT3492-like"/>
    <property type="match status" value="1"/>
</dbReference>
<dbReference type="Pfam" id="PF01850">
    <property type="entry name" value="PIN"/>
    <property type="match status" value="1"/>
</dbReference>